<dbReference type="PANTHER" id="PTHR46845:SF1">
    <property type="entry name" value="INSULIN-LIKE GROWTH FACTOR I"/>
    <property type="match status" value="1"/>
</dbReference>
<evidence type="ECO:0000256" key="11">
    <source>
        <dbReference type="PIRSR" id="PIRSR037038-1"/>
    </source>
</evidence>
<dbReference type="PIRSF" id="PIRSF037038">
    <property type="entry name" value="Bombyxin"/>
    <property type="match status" value="1"/>
</dbReference>
<dbReference type="InterPro" id="IPR022353">
    <property type="entry name" value="Insulin_CS"/>
</dbReference>
<dbReference type="GO" id="GO:0005615">
    <property type="term" value="C:extracellular space"/>
    <property type="evidence" value="ECO:0007669"/>
    <property type="project" value="InterPro"/>
</dbReference>
<dbReference type="InterPro" id="IPR017097">
    <property type="entry name" value="Bombyxin"/>
</dbReference>
<dbReference type="CTD" id="100169724"/>
<dbReference type="SUPFAM" id="SSF56994">
    <property type="entry name" value="Insulin-like"/>
    <property type="match status" value="1"/>
</dbReference>
<keyword evidence="14" id="KW-1185">Reference proteome</keyword>
<evidence type="ECO:0000256" key="10">
    <source>
        <dbReference type="PIRNR" id="PIRNR037038"/>
    </source>
</evidence>
<dbReference type="PROSITE" id="PS00262">
    <property type="entry name" value="INSULIN"/>
    <property type="match status" value="1"/>
</dbReference>
<accession>A0A6J2KBQ2</accession>
<dbReference type="KEGG" id="bman:114249644"/>
<feature type="domain" description="Insulin-like" evidence="13">
    <location>
        <begin position="27"/>
        <end position="88"/>
    </location>
</feature>
<dbReference type="Gene3D" id="1.10.100.10">
    <property type="entry name" value="Insulin-like"/>
    <property type="match status" value="1"/>
</dbReference>
<dbReference type="Proteomes" id="UP000504629">
    <property type="component" value="Unplaced"/>
</dbReference>
<protein>
    <recommendedName>
        <fullName evidence="10">Bombyxin B</fullName>
    </recommendedName>
</protein>
<feature type="disulfide bond" description="Interchain (between B and A chains)" evidence="11">
    <location>
        <begin position="42"/>
        <end position="88"/>
    </location>
</feature>
<reference evidence="15" key="1">
    <citation type="submission" date="2025-08" db="UniProtKB">
        <authorList>
            <consortium name="RefSeq"/>
        </authorList>
    </citation>
    <scope>IDENTIFICATION</scope>
    <source>
        <tissue evidence="15">Silk gland</tissue>
    </source>
</reference>
<evidence type="ECO:0000256" key="3">
    <source>
        <dbReference type="ARBA" id="ARBA00009034"/>
    </source>
</evidence>
<evidence type="ECO:0000256" key="9">
    <source>
        <dbReference type="ARBA" id="ARBA00023157"/>
    </source>
</evidence>
<evidence type="ECO:0000256" key="12">
    <source>
        <dbReference type="RuleBase" id="RU000406"/>
    </source>
</evidence>
<dbReference type="GO" id="GO:0051897">
    <property type="term" value="P:positive regulation of phosphatidylinositol 3-kinase/protein kinase B signal transduction"/>
    <property type="evidence" value="ECO:0007669"/>
    <property type="project" value="TreeGrafter"/>
</dbReference>
<dbReference type="GO" id="GO:0005159">
    <property type="term" value="F:insulin-like growth factor receptor binding"/>
    <property type="evidence" value="ECO:0007669"/>
    <property type="project" value="TreeGrafter"/>
</dbReference>
<evidence type="ECO:0000256" key="8">
    <source>
        <dbReference type="ARBA" id="ARBA00022729"/>
    </source>
</evidence>
<evidence type="ECO:0000256" key="7">
    <source>
        <dbReference type="ARBA" id="ARBA00022702"/>
    </source>
</evidence>
<evidence type="ECO:0000256" key="6">
    <source>
        <dbReference type="ARBA" id="ARBA00022685"/>
    </source>
</evidence>
<feature type="disulfide bond" description="Interchain (between B and A chains)" evidence="11">
    <location>
        <begin position="30"/>
        <end position="75"/>
    </location>
</feature>
<dbReference type="GeneID" id="114249644"/>
<dbReference type="GO" id="GO:0043066">
    <property type="term" value="P:negative regulation of apoptotic process"/>
    <property type="evidence" value="ECO:0007669"/>
    <property type="project" value="TreeGrafter"/>
</dbReference>
<comment type="function">
    <text evidence="1 10">Brain peptide responsible for activation of prothoracic glands to produce ecdysone in insects.</text>
</comment>
<dbReference type="PIRSF" id="PIRSF500313">
    <property type="entry name" value="Bombyxin_B"/>
    <property type="match status" value="1"/>
</dbReference>
<organism evidence="14 15">
    <name type="scientific">Bombyx mandarina</name>
    <name type="common">Wild silk moth</name>
    <name type="synonym">Wild silkworm</name>
    <dbReference type="NCBI Taxonomy" id="7092"/>
    <lineage>
        <taxon>Eukaryota</taxon>
        <taxon>Metazoa</taxon>
        <taxon>Ecdysozoa</taxon>
        <taxon>Arthropoda</taxon>
        <taxon>Hexapoda</taxon>
        <taxon>Insecta</taxon>
        <taxon>Pterygota</taxon>
        <taxon>Neoptera</taxon>
        <taxon>Endopterygota</taxon>
        <taxon>Lepidoptera</taxon>
        <taxon>Glossata</taxon>
        <taxon>Ditrysia</taxon>
        <taxon>Bombycoidea</taxon>
        <taxon>Bombycidae</taxon>
        <taxon>Bombycinae</taxon>
        <taxon>Bombyx</taxon>
    </lineage>
</organism>
<comment type="subunit">
    <text evidence="4 10">Heterodimer of a B chain and an A chain linked by two disulfide bonds.</text>
</comment>
<evidence type="ECO:0000256" key="4">
    <source>
        <dbReference type="ARBA" id="ARBA00011207"/>
    </source>
</evidence>
<dbReference type="SMR" id="A0A6J2KBQ2"/>
<comment type="similarity">
    <text evidence="3 10 12">Belongs to the insulin family.</text>
</comment>
<gene>
    <name evidence="15" type="primary">LOC114249644</name>
</gene>
<sequence>MMKTAVMFILVVVISLTYSSEEQEVARTYCGRHLANILAYVCFGVEKRGGAQYAPYWQETYLRSRKGPGVVDECCFRPCKLEVLKSYCGV</sequence>
<evidence type="ECO:0000256" key="1">
    <source>
        <dbReference type="ARBA" id="ARBA00002108"/>
    </source>
</evidence>
<dbReference type="PANTHER" id="PTHR46845">
    <property type="entry name" value="INSULIN-LIKE GROWTH FACTOR I"/>
    <property type="match status" value="1"/>
</dbReference>
<dbReference type="InterPro" id="IPR016179">
    <property type="entry name" value="Insulin-like"/>
</dbReference>
<dbReference type="GO" id="GO:0008283">
    <property type="term" value="P:cell population proliferation"/>
    <property type="evidence" value="ECO:0007669"/>
    <property type="project" value="TreeGrafter"/>
</dbReference>
<evidence type="ECO:0000313" key="15">
    <source>
        <dbReference type="RefSeq" id="XP_028039083.1"/>
    </source>
</evidence>
<dbReference type="Pfam" id="PF00049">
    <property type="entry name" value="Insulin"/>
    <property type="match status" value="2"/>
</dbReference>
<dbReference type="InterPro" id="IPR022352">
    <property type="entry name" value="Ins/IGF/rlx"/>
</dbReference>
<keyword evidence="6" id="KW-0165">Cleavage on pair of basic residues</keyword>
<dbReference type="GO" id="GO:0005179">
    <property type="term" value="F:hormone activity"/>
    <property type="evidence" value="ECO:0007669"/>
    <property type="project" value="UniProtKB-KW"/>
</dbReference>
<dbReference type="SMART" id="SM00078">
    <property type="entry name" value="IlGF"/>
    <property type="match status" value="1"/>
</dbReference>
<evidence type="ECO:0000256" key="2">
    <source>
        <dbReference type="ARBA" id="ARBA00004613"/>
    </source>
</evidence>
<dbReference type="AlphaFoldDB" id="A0A6J2KBQ2"/>
<proteinExistence type="inferred from homology"/>
<dbReference type="PRINTS" id="PR00276">
    <property type="entry name" value="INSULINFAMLY"/>
</dbReference>
<dbReference type="CDD" id="cd04366">
    <property type="entry name" value="IlGF_insulin_bombyxin_like"/>
    <property type="match status" value="1"/>
</dbReference>
<dbReference type="RefSeq" id="XP_028039083.1">
    <property type="nucleotide sequence ID" value="XM_028183282.1"/>
</dbReference>
<dbReference type="GO" id="GO:0048009">
    <property type="term" value="P:insulin-like growth factor receptor signaling pathway"/>
    <property type="evidence" value="ECO:0007669"/>
    <property type="project" value="TreeGrafter"/>
</dbReference>
<dbReference type="InterPro" id="IPR036438">
    <property type="entry name" value="Insulin-like_sf"/>
</dbReference>
<keyword evidence="8 10" id="KW-0732">Signal</keyword>
<comment type="subcellular location">
    <subcellularLocation>
        <location evidence="2 10 12">Secreted</location>
    </subcellularLocation>
</comment>
<keyword evidence="7 10" id="KW-0372">Hormone</keyword>
<dbReference type="InterPro" id="IPR027285">
    <property type="entry name" value="Bombyxin_B"/>
</dbReference>
<dbReference type="PRINTS" id="PR02003">
    <property type="entry name" value="BOMBYXIN"/>
</dbReference>
<keyword evidence="9 11" id="KW-1015">Disulfide bond</keyword>
<dbReference type="GO" id="GO:0008083">
    <property type="term" value="F:growth factor activity"/>
    <property type="evidence" value="ECO:0007669"/>
    <property type="project" value="InterPro"/>
</dbReference>
<dbReference type="GO" id="GO:0008284">
    <property type="term" value="P:positive regulation of cell population proliferation"/>
    <property type="evidence" value="ECO:0007669"/>
    <property type="project" value="TreeGrafter"/>
</dbReference>
<feature type="disulfide bond" evidence="11">
    <location>
        <begin position="74"/>
        <end position="79"/>
    </location>
</feature>
<dbReference type="OrthoDB" id="10019596at2759"/>
<name>A0A6J2KBQ2_BOMMA</name>
<evidence type="ECO:0000313" key="14">
    <source>
        <dbReference type="Proteomes" id="UP000504629"/>
    </source>
</evidence>
<evidence type="ECO:0000259" key="13">
    <source>
        <dbReference type="SMART" id="SM00078"/>
    </source>
</evidence>
<feature type="chain" id="PRO_5027204006" description="Bombyxin B" evidence="10">
    <location>
        <begin position="20"/>
        <end position="90"/>
    </location>
</feature>
<keyword evidence="5 10" id="KW-0964">Secreted</keyword>
<feature type="signal peptide" evidence="10">
    <location>
        <begin position="1"/>
        <end position="19"/>
    </location>
</feature>
<evidence type="ECO:0000256" key="5">
    <source>
        <dbReference type="ARBA" id="ARBA00022525"/>
    </source>
</evidence>